<proteinExistence type="predicted"/>
<evidence type="ECO:0000313" key="2">
    <source>
        <dbReference type="Proteomes" id="UP000789831"/>
    </source>
</evidence>
<dbReference type="InterPro" id="IPR045383">
    <property type="entry name" value="DUF6528"/>
</dbReference>
<dbReference type="Proteomes" id="UP000789831">
    <property type="component" value="Unassembled WGS sequence"/>
</dbReference>
<name>A0A9N8ZPB3_9GLOM</name>
<accession>A0A9N8ZPB3</accession>
<reference evidence="1" key="1">
    <citation type="submission" date="2021-06" db="EMBL/GenBank/DDBJ databases">
        <authorList>
            <person name="Kallberg Y."/>
            <person name="Tangrot J."/>
            <person name="Rosling A."/>
        </authorList>
    </citation>
    <scope>NUCLEOTIDE SEQUENCE</scope>
    <source>
        <strain evidence="1">MT106</strain>
    </source>
</reference>
<dbReference type="SUPFAM" id="SSF75011">
    <property type="entry name" value="3-carboxy-cis,cis-mucoante lactonizing enzyme"/>
    <property type="match status" value="1"/>
</dbReference>
<sequence length="405" mass="46037">MNDDIEFELVLGNGFSEPSVDVYKIKMSPTKIEKETLSITSANRIWSWKPDKRDKPEYNRFAPAEIKPVLYKENSADKGQCAILTINNIYDIKEKYLYSEVLVLPYIKDTNGYPLPPKSPLLKLPLNENIGNWHSVELIPDSNGLIGLISVVDTNGTVYVFTKEGKIKNTFKLPHAHGLVWDNKTSTLFALGHTGLQIYQLDPENSTNLKLLTTLDFSEYYENKNVEREEDKDGGHDLYLVPDEKKLFLTTGERTFKFDIGEYEKLFPKGGKILERYKLRKGEKILKPYQPMFKIDSKYWQNIASDKVPPKAKGLKDRVTSKKGGVKSISQVPGTSVVIAHAAPWFADDNELAYPYISNILLVATGPEDKPLPDDKLLDIDLTKGHKIEFSEAIFYKARVLIFPK</sequence>
<dbReference type="OrthoDB" id="2415198at2759"/>
<comment type="caution">
    <text evidence="1">The sequence shown here is derived from an EMBL/GenBank/DDBJ whole genome shotgun (WGS) entry which is preliminary data.</text>
</comment>
<protein>
    <submittedName>
        <fullName evidence="1">5804_t:CDS:1</fullName>
    </submittedName>
</protein>
<gene>
    <name evidence="1" type="ORF">AGERDE_LOCUS4325</name>
</gene>
<dbReference type="Pfam" id="PF20138">
    <property type="entry name" value="DUF6528"/>
    <property type="match status" value="1"/>
</dbReference>
<evidence type="ECO:0000313" key="1">
    <source>
        <dbReference type="EMBL" id="CAG8502619.1"/>
    </source>
</evidence>
<dbReference type="AlphaFoldDB" id="A0A9N8ZPB3"/>
<organism evidence="1 2">
    <name type="scientific">Ambispora gerdemannii</name>
    <dbReference type="NCBI Taxonomy" id="144530"/>
    <lineage>
        <taxon>Eukaryota</taxon>
        <taxon>Fungi</taxon>
        <taxon>Fungi incertae sedis</taxon>
        <taxon>Mucoromycota</taxon>
        <taxon>Glomeromycotina</taxon>
        <taxon>Glomeromycetes</taxon>
        <taxon>Archaeosporales</taxon>
        <taxon>Ambisporaceae</taxon>
        <taxon>Ambispora</taxon>
    </lineage>
</organism>
<keyword evidence="2" id="KW-1185">Reference proteome</keyword>
<dbReference type="EMBL" id="CAJVPL010000488">
    <property type="protein sequence ID" value="CAG8502619.1"/>
    <property type="molecule type" value="Genomic_DNA"/>
</dbReference>